<evidence type="ECO:0000313" key="1">
    <source>
        <dbReference type="EMBL" id="KAJ1939633.1"/>
    </source>
</evidence>
<evidence type="ECO:0000313" key="2">
    <source>
        <dbReference type="Proteomes" id="UP001150603"/>
    </source>
</evidence>
<name>A0ACC1J6P5_9FUNG</name>
<sequence>ALRAMIGDPKIVAINKVRCVILYALRYERMQGNATEELKRLLAGNGVDADMGGLVDVVVRYAGARERQSDIFQNEDLVARGKNMFKGLQGVENVYTQHSPALADMLEQLVRGKQTQQWQEKLGSVDGARAGVLSGEGGMRNQDVVVFMVGGVTLEEEAAVARLNAKFGGQGVRILLGGTAVHSSASFLGELSTTFFP</sequence>
<protein>
    <submittedName>
        <fullName evidence="1">Vacuolar protein sorting-associated protein 45</fullName>
    </submittedName>
</protein>
<feature type="non-terminal residue" evidence="1">
    <location>
        <position position="1"/>
    </location>
</feature>
<comment type="caution">
    <text evidence="1">The sequence shown here is derived from an EMBL/GenBank/DDBJ whole genome shotgun (WGS) entry which is preliminary data.</text>
</comment>
<gene>
    <name evidence="1" type="primary">VPS45_2</name>
    <name evidence="1" type="ORF">FBU59_004057</name>
</gene>
<dbReference type="EMBL" id="JANBPW010002782">
    <property type="protein sequence ID" value="KAJ1939633.1"/>
    <property type="molecule type" value="Genomic_DNA"/>
</dbReference>
<dbReference type="Proteomes" id="UP001150603">
    <property type="component" value="Unassembled WGS sequence"/>
</dbReference>
<reference evidence="1" key="1">
    <citation type="submission" date="2022-07" db="EMBL/GenBank/DDBJ databases">
        <title>Phylogenomic reconstructions and comparative analyses of Kickxellomycotina fungi.</title>
        <authorList>
            <person name="Reynolds N.K."/>
            <person name="Stajich J.E."/>
            <person name="Barry K."/>
            <person name="Grigoriev I.V."/>
            <person name="Crous P."/>
            <person name="Smith M.E."/>
        </authorList>
    </citation>
    <scope>NUCLEOTIDE SEQUENCE</scope>
    <source>
        <strain evidence="1">NRRL 5244</strain>
    </source>
</reference>
<keyword evidence="2" id="KW-1185">Reference proteome</keyword>
<proteinExistence type="predicted"/>
<accession>A0ACC1J6P5</accession>
<organism evidence="1 2">
    <name type="scientific">Linderina macrospora</name>
    <dbReference type="NCBI Taxonomy" id="4868"/>
    <lineage>
        <taxon>Eukaryota</taxon>
        <taxon>Fungi</taxon>
        <taxon>Fungi incertae sedis</taxon>
        <taxon>Zoopagomycota</taxon>
        <taxon>Kickxellomycotina</taxon>
        <taxon>Kickxellomycetes</taxon>
        <taxon>Kickxellales</taxon>
        <taxon>Kickxellaceae</taxon>
        <taxon>Linderina</taxon>
    </lineage>
</organism>